<dbReference type="AlphaFoldDB" id="A0A0R1XGP6"/>
<dbReference type="Proteomes" id="UP000050949">
    <property type="component" value="Unassembled WGS sequence"/>
</dbReference>
<reference evidence="2 3" key="1">
    <citation type="journal article" date="2015" name="Genome Announc.">
        <title>Expanding the biotechnology potential of lactobacilli through comparative genomics of 213 strains and associated genera.</title>
        <authorList>
            <person name="Sun Z."/>
            <person name="Harris H.M."/>
            <person name="McCann A."/>
            <person name="Guo C."/>
            <person name="Argimon S."/>
            <person name="Zhang W."/>
            <person name="Yang X."/>
            <person name="Jeffery I.B."/>
            <person name="Cooney J.C."/>
            <person name="Kagawa T.F."/>
            <person name="Liu W."/>
            <person name="Song Y."/>
            <person name="Salvetti E."/>
            <person name="Wrobel A."/>
            <person name="Rasinkangas P."/>
            <person name="Parkhill J."/>
            <person name="Rea M.C."/>
            <person name="O'Sullivan O."/>
            <person name="Ritari J."/>
            <person name="Douillard F.P."/>
            <person name="Paul Ross R."/>
            <person name="Yang R."/>
            <person name="Briner A.E."/>
            <person name="Felis G.E."/>
            <person name="de Vos W.M."/>
            <person name="Barrangou R."/>
            <person name="Klaenhammer T.R."/>
            <person name="Caufield P.W."/>
            <person name="Cui Y."/>
            <person name="Zhang H."/>
            <person name="O'Toole P.W."/>
        </authorList>
    </citation>
    <scope>NUCLEOTIDE SEQUENCE [LARGE SCALE GENOMIC DNA]</scope>
    <source>
        <strain evidence="2 3">DSM 16991</strain>
    </source>
</reference>
<evidence type="ECO:0000313" key="2">
    <source>
        <dbReference type="EMBL" id="KRM27620.1"/>
    </source>
</evidence>
<sequence>MFKMGNQNRYDQDIKLHYRMYKAGKRWIVAGVAVMSFSLVLAGKPQFVQAAVAEPQTTSEVAAKAKADQQSGIAANAATKTAAPVSQA</sequence>
<gene>
    <name evidence="2" type="ORF">FC91_GL002378</name>
</gene>
<evidence type="ECO:0000256" key="1">
    <source>
        <dbReference type="ARBA" id="ARBA00022729"/>
    </source>
</evidence>
<keyword evidence="1" id="KW-0732">Signal</keyword>
<protein>
    <recommendedName>
        <fullName evidence="4">KxYKxGKxW signal peptide domain-containing protein</fullName>
    </recommendedName>
</protein>
<comment type="caution">
    <text evidence="2">The sequence shown here is derived from an EMBL/GenBank/DDBJ whole genome shotgun (WGS) entry which is preliminary data.</text>
</comment>
<accession>A0A0R1XGP6</accession>
<dbReference type="EMBL" id="AZFW01000044">
    <property type="protein sequence ID" value="KRM27620.1"/>
    <property type="molecule type" value="Genomic_DNA"/>
</dbReference>
<evidence type="ECO:0008006" key="4">
    <source>
        <dbReference type="Google" id="ProtNLM"/>
    </source>
</evidence>
<dbReference type="PATRIC" id="fig|1122147.4.peg.2457"/>
<name>A0A0R1XGP6_9LACO</name>
<organism evidence="2 3">
    <name type="scientific">Schleiferilactobacillus harbinensis DSM 16991</name>
    <dbReference type="NCBI Taxonomy" id="1122147"/>
    <lineage>
        <taxon>Bacteria</taxon>
        <taxon>Bacillati</taxon>
        <taxon>Bacillota</taxon>
        <taxon>Bacilli</taxon>
        <taxon>Lactobacillales</taxon>
        <taxon>Lactobacillaceae</taxon>
        <taxon>Schleiferilactobacillus</taxon>
    </lineage>
</organism>
<dbReference type="RefSeq" id="WP_027827892.1">
    <property type="nucleotide sequence ID" value="NZ_AUEH01000008.1"/>
</dbReference>
<dbReference type="Pfam" id="PF19258">
    <property type="entry name" value="KxYKxGKxW_sig"/>
    <property type="match status" value="1"/>
</dbReference>
<dbReference type="NCBIfam" id="TIGR03715">
    <property type="entry name" value="KxYKxGKxW"/>
    <property type="match status" value="1"/>
</dbReference>
<dbReference type="InterPro" id="IPR022263">
    <property type="entry name" value="KxYKxGKxW"/>
</dbReference>
<evidence type="ECO:0000313" key="3">
    <source>
        <dbReference type="Proteomes" id="UP000050949"/>
    </source>
</evidence>
<proteinExistence type="predicted"/>